<comment type="caution">
    <text evidence="1">The sequence shown here is derived from an EMBL/GenBank/DDBJ whole genome shotgun (WGS) entry which is preliminary data.</text>
</comment>
<keyword evidence="2" id="KW-1185">Reference proteome</keyword>
<reference evidence="1 2" key="1">
    <citation type="submission" date="2021-02" db="EMBL/GenBank/DDBJ databases">
        <title>Variation within the Batrachochytrium salamandrivorans European outbreak.</title>
        <authorList>
            <person name="Kelly M."/>
            <person name="Pasmans F."/>
            <person name="Shea T.P."/>
            <person name="Munoz J.F."/>
            <person name="Carranza S."/>
            <person name="Cuomo C.A."/>
            <person name="Martel A."/>
        </authorList>
    </citation>
    <scope>NUCLEOTIDE SEQUENCE [LARGE SCALE GENOMIC DNA]</scope>
    <source>
        <strain evidence="1 2">AMFP18/2</strain>
    </source>
</reference>
<organism evidence="1 2">
    <name type="scientific">Batrachochytrium salamandrivorans</name>
    <dbReference type="NCBI Taxonomy" id="1357716"/>
    <lineage>
        <taxon>Eukaryota</taxon>
        <taxon>Fungi</taxon>
        <taxon>Fungi incertae sedis</taxon>
        <taxon>Chytridiomycota</taxon>
        <taxon>Chytridiomycota incertae sedis</taxon>
        <taxon>Chytridiomycetes</taxon>
        <taxon>Rhizophydiales</taxon>
        <taxon>Rhizophydiales incertae sedis</taxon>
        <taxon>Batrachochytrium</taxon>
    </lineage>
</organism>
<name>A0ABQ8ETG7_9FUNG</name>
<dbReference type="EMBL" id="JAFCIX010000575">
    <property type="protein sequence ID" value="KAH6586282.1"/>
    <property type="molecule type" value="Genomic_DNA"/>
</dbReference>
<protein>
    <submittedName>
        <fullName evidence="1">Uncharacterized protein</fullName>
    </submittedName>
</protein>
<proteinExistence type="predicted"/>
<gene>
    <name evidence="1" type="ORF">BASA50_000746</name>
</gene>
<evidence type="ECO:0000313" key="2">
    <source>
        <dbReference type="Proteomes" id="UP001648503"/>
    </source>
</evidence>
<accession>A0ABQ8ETG7</accession>
<evidence type="ECO:0000313" key="1">
    <source>
        <dbReference type="EMBL" id="KAH6586282.1"/>
    </source>
</evidence>
<dbReference type="Proteomes" id="UP001648503">
    <property type="component" value="Unassembled WGS sequence"/>
</dbReference>
<sequence length="88" mass="9721">MALNTALVPARKLLTSSHVDRQTAVADHFVIRTSIRAEAQRQPPVSRAPIISRHHCLEVTDRIAWLRGGVLNGKADLDQRWLDGDCGA</sequence>